<keyword evidence="3" id="KW-1185">Reference proteome</keyword>
<accession>A0ABR6X2K3</accession>
<keyword evidence="1" id="KW-0732">Signal</keyword>
<dbReference type="RefSeq" id="WP_186921975.1">
    <property type="nucleotide sequence ID" value="NZ_JACOFW010000004.1"/>
</dbReference>
<reference evidence="2 3" key="1">
    <citation type="submission" date="2020-08" db="EMBL/GenBank/DDBJ databases">
        <title>Novel species isolated from subtropical streams in China.</title>
        <authorList>
            <person name="Lu H."/>
        </authorList>
    </citation>
    <scope>NUCLEOTIDE SEQUENCE [LARGE SCALE GENOMIC DNA]</scope>
    <source>
        <strain evidence="2 3">KACC 16656</strain>
    </source>
</reference>
<evidence type="ECO:0000313" key="3">
    <source>
        <dbReference type="Proteomes" id="UP000648257"/>
    </source>
</evidence>
<feature type="signal peptide" evidence="1">
    <location>
        <begin position="1"/>
        <end position="19"/>
    </location>
</feature>
<sequence>MRFFRQIFASIVISFFVFGAANSKSINGGENDASLEKLVASIYKEYAWTVLFGVETRLDSAIPLSQEPQAKLKKIFTDDLAIAISTDERCAKKTRGVCLLDFDILFASQDPSARDLSIKFIKEHAVEACFIDQSDSRRCVEFVGVKEAKGVRIRDIKYKNIGGSLRAILKLE</sequence>
<gene>
    <name evidence="2" type="ORF">H8K52_05980</name>
</gene>
<feature type="chain" id="PRO_5046383001" description="DUF4154 domain-containing protein" evidence="1">
    <location>
        <begin position="20"/>
        <end position="172"/>
    </location>
</feature>
<name>A0ABR6X2K3_9BURK</name>
<evidence type="ECO:0008006" key="4">
    <source>
        <dbReference type="Google" id="ProtNLM"/>
    </source>
</evidence>
<evidence type="ECO:0000256" key="1">
    <source>
        <dbReference type="SAM" id="SignalP"/>
    </source>
</evidence>
<dbReference type="EMBL" id="JACOFW010000004">
    <property type="protein sequence ID" value="MBC3806893.1"/>
    <property type="molecule type" value="Genomic_DNA"/>
</dbReference>
<evidence type="ECO:0000313" key="2">
    <source>
        <dbReference type="EMBL" id="MBC3806893.1"/>
    </source>
</evidence>
<protein>
    <recommendedName>
        <fullName evidence="4">DUF4154 domain-containing protein</fullName>
    </recommendedName>
</protein>
<dbReference type="Proteomes" id="UP000648257">
    <property type="component" value="Unassembled WGS sequence"/>
</dbReference>
<organism evidence="2 3">
    <name type="scientific">Undibacterium seohonense</name>
    <dbReference type="NCBI Taxonomy" id="1344950"/>
    <lineage>
        <taxon>Bacteria</taxon>
        <taxon>Pseudomonadati</taxon>
        <taxon>Pseudomonadota</taxon>
        <taxon>Betaproteobacteria</taxon>
        <taxon>Burkholderiales</taxon>
        <taxon>Oxalobacteraceae</taxon>
        <taxon>Undibacterium</taxon>
    </lineage>
</organism>
<proteinExistence type="predicted"/>
<comment type="caution">
    <text evidence="2">The sequence shown here is derived from an EMBL/GenBank/DDBJ whole genome shotgun (WGS) entry which is preliminary data.</text>
</comment>